<evidence type="ECO:0000313" key="2">
    <source>
        <dbReference type="Proteomes" id="UP000295063"/>
    </source>
</evidence>
<name>A0A4R1PZ32_9FIRM</name>
<keyword evidence="2" id="KW-1185">Reference proteome</keyword>
<organism evidence="1 2">
    <name type="scientific">Anaerospora hongkongensis</name>
    <dbReference type="NCBI Taxonomy" id="244830"/>
    <lineage>
        <taxon>Bacteria</taxon>
        <taxon>Bacillati</taxon>
        <taxon>Bacillota</taxon>
        <taxon>Negativicutes</taxon>
        <taxon>Selenomonadales</taxon>
        <taxon>Sporomusaceae</taxon>
        <taxon>Anaerospora</taxon>
    </lineage>
</organism>
<dbReference type="AlphaFoldDB" id="A0A4R1PZ32"/>
<evidence type="ECO:0000313" key="1">
    <source>
        <dbReference type="EMBL" id="TCL38131.1"/>
    </source>
</evidence>
<proteinExistence type="predicted"/>
<protein>
    <submittedName>
        <fullName evidence="1">Uncharacterized protein</fullName>
    </submittedName>
</protein>
<gene>
    <name evidence="1" type="ORF">EV210_10498</name>
</gene>
<comment type="caution">
    <text evidence="1">The sequence shown here is derived from an EMBL/GenBank/DDBJ whole genome shotgun (WGS) entry which is preliminary data.</text>
</comment>
<sequence length="35" mass="4276">MLMKKQMRHPPFLCVCKQKDDRKNFTEEIRLPVTN</sequence>
<reference evidence="1 2" key="1">
    <citation type="submission" date="2019-03" db="EMBL/GenBank/DDBJ databases">
        <title>Genomic Encyclopedia of Type Strains, Phase IV (KMG-IV): sequencing the most valuable type-strain genomes for metagenomic binning, comparative biology and taxonomic classification.</title>
        <authorList>
            <person name="Goeker M."/>
        </authorList>
    </citation>
    <scope>NUCLEOTIDE SEQUENCE [LARGE SCALE GENOMIC DNA]</scope>
    <source>
        <strain evidence="1 2">DSM 15969</strain>
    </source>
</reference>
<dbReference type="Proteomes" id="UP000295063">
    <property type="component" value="Unassembled WGS sequence"/>
</dbReference>
<accession>A0A4R1PZ32</accession>
<dbReference type="EMBL" id="SLUI01000004">
    <property type="protein sequence ID" value="TCL38131.1"/>
    <property type="molecule type" value="Genomic_DNA"/>
</dbReference>